<dbReference type="InterPro" id="IPR016186">
    <property type="entry name" value="C-type_lectin-like/link_sf"/>
</dbReference>
<protein>
    <recommendedName>
        <fullName evidence="1">C-type lectin domain-containing protein</fullName>
    </recommendedName>
</protein>
<feature type="domain" description="C-type lectin" evidence="1">
    <location>
        <begin position="48"/>
        <end position="188"/>
    </location>
</feature>
<dbReference type="InterPro" id="IPR050111">
    <property type="entry name" value="C-type_lectin/snaclec_domain"/>
</dbReference>
<dbReference type="STRING" id="144197.ENSSPAP00000006714"/>
<dbReference type="InterPro" id="IPR001304">
    <property type="entry name" value="C-type_lectin-like"/>
</dbReference>
<reference evidence="2" key="1">
    <citation type="submission" date="2023-09" db="UniProtKB">
        <authorList>
            <consortium name="Ensembl"/>
        </authorList>
    </citation>
    <scope>IDENTIFICATION</scope>
</reference>
<organism evidence="2">
    <name type="scientific">Stegastes partitus</name>
    <name type="common">bicolor damselfish</name>
    <dbReference type="NCBI Taxonomy" id="144197"/>
    <lineage>
        <taxon>Eukaryota</taxon>
        <taxon>Metazoa</taxon>
        <taxon>Chordata</taxon>
        <taxon>Craniata</taxon>
        <taxon>Vertebrata</taxon>
        <taxon>Euteleostomi</taxon>
        <taxon>Actinopterygii</taxon>
        <taxon>Neopterygii</taxon>
        <taxon>Teleostei</taxon>
        <taxon>Neoteleostei</taxon>
        <taxon>Acanthomorphata</taxon>
        <taxon>Ovalentaria</taxon>
        <taxon>Pomacentridae</taxon>
        <taxon>Stegastes</taxon>
    </lineage>
</organism>
<dbReference type="PROSITE" id="PS50041">
    <property type="entry name" value="C_TYPE_LECTIN_2"/>
    <property type="match status" value="1"/>
</dbReference>
<dbReference type="PANTHER" id="PTHR22803">
    <property type="entry name" value="MANNOSE, PHOSPHOLIPASE, LECTIN RECEPTOR RELATED"/>
    <property type="match status" value="1"/>
</dbReference>
<dbReference type="InterPro" id="IPR016187">
    <property type="entry name" value="CTDL_fold"/>
</dbReference>
<dbReference type="GeneTree" id="ENSGT01030000234575"/>
<dbReference type="SUPFAM" id="SSF56436">
    <property type="entry name" value="C-type lectin-like"/>
    <property type="match status" value="1"/>
</dbReference>
<dbReference type="AlphaFoldDB" id="A0A3B4ZK98"/>
<dbReference type="Gene3D" id="3.10.100.10">
    <property type="entry name" value="Mannose-Binding Protein A, subunit A"/>
    <property type="match status" value="1"/>
</dbReference>
<sequence>MLQTTEQLEAKNQQQRSVLFSNSLSFVWMFCNNDTLQCSHCLPGWTEHASRCFLLSQDAQKWENARRHCLDMGGDLAVVLSAEDQAFLTNMTFQYTQQHPEVNFHSAWIGMQDMVREGTHVWVNGNSIQPDLIYWRPSEPNNAIASWDVDKAGQDCVAIVPPDEIGTEDWLNSWDDIVCLGARHYICETKAFIFTSQSLFQPPLSEKS</sequence>
<dbReference type="Ensembl" id="ENSSPAT00000006853.1">
    <property type="protein sequence ID" value="ENSSPAP00000006714.1"/>
    <property type="gene ID" value="ENSSPAG00000005139.1"/>
</dbReference>
<dbReference type="Pfam" id="PF00059">
    <property type="entry name" value="Lectin_C"/>
    <property type="match status" value="1"/>
</dbReference>
<name>A0A3B4ZK98_9TELE</name>
<proteinExistence type="predicted"/>
<accession>A0A3B4ZK98</accession>
<evidence type="ECO:0000313" key="2">
    <source>
        <dbReference type="Ensembl" id="ENSSPAP00000006714.1"/>
    </source>
</evidence>
<dbReference type="SMART" id="SM00034">
    <property type="entry name" value="CLECT"/>
    <property type="match status" value="1"/>
</dbReference>
<evidence type="ECO:0000259" key="1">
    <source>
        <dbReference type="PROSITE" id="PS50041"/>
    </source>
</evidence>